<organism evidence="2 3">
    <name type="scientific">Forsythia ovata</name>
    <dbReference type="NCBI Taxonomy" id="205694"/>
    <lineage>
        <taxon>Eukaryota</taxon>
        <taxon>Viridiplantae</taxon>
        <taxon>Streptophyta</taxon>
        <taxon>Embryophyta</taxon>
        <taxon>Tracheophyta</taxon>
        <taxon>Spermatophyta</taxon>
        <taxon>Magnoliopsida</taxon>
        <taxon>eudicotyledons</taxon>
        <taxon>Gunneridae</taxon>
        <taxon>Pentapetalae</taxon>
        <taxon>asterids</taxon>
        <taxon>lamiids</taxon>
        <taxon>Lamiales</taxon>
        <taxon>Oleaceae</taxon>
        <taxon>Forsythieae</taxon>
        <taxon>Forsythia</taxon>
    </lineage>
</organism>
<dbReference type="EMBL" id="JBFOLJ010000008">
    <property type="protein sequence ID" value="KAL2514687.1"/>
    <property type="molecule type" value="Genomic_DNA"/>
</dbReference>
<feature type="compositionally biased region" description="Low complexity" evidence="1">
    <location>
        <begin position="40"/>
        <end position="49"/>
    </location>
</feature>
<proteinExistence type="predicted"/>
<evidence type="ECO:0000256" key="1">
    <source>
        <dbReference type="SAM" id="MobiDB-lite"/>
    </source>
</evidence>
<evidence type="ECO:0000313" key="3">
    <source>
        <dbReference type="Proteomes" id="UP001604277"/>
    </source>
</evidence>
<protein>
    <submittedName>
        <fullName evidence="2">Cellulose synthase-like protein D5</fullName>
    </submittedName>
</protein>
<gene>
    <name evidence="2" type="ORF">Fot_28658</name>
</gene>
<accession>A0ABD1TPQ5</accession>
<keyword evidence="3" id="KW-1185">Reference proteome</keyword>
<reference evidence="3" key="1">
    <citation type="submission" date="2024-07" db="EMBL/GenBank/DDBJ databases">
        <title>Two chromosome-level genome assemblies of Korean endemic species Abeliophyllum distichum and Forsythia ovata (Oleaceae).</title>
        <authorList>
            <person name="Jang H."/>
        </authorList>
    </citation>
    <scope>NUCLEOTIDE SEQUENCE [LARGE SCALE GENOMIC DNA]</scope>
</reference>
<dbReference type="AlphaFoldDB" id="A0ABD1TPQ5"/>
<evidence type="ECO:0000313" key="2">
    <source>
        <dbReference type="EMBL" id="KAL2514687.1"/>
    </source>
</evidence>
<sequence length="172" mass="18282">MAVDSPTSSLVTITVTSSGGSRSMGLTSPVPRHSISNNPNSLISGRGLRSSGGGENRRASSSGGRYISFSKDGTDEFVAYIVHIPSTPDNWVLSKSQNSLLEASKSWGKNPFEDFIKDTIFTGGFNSETRAHARKSSEEKSVVMKSKTVCGMDGCDDKAMVGNLKGYCECGL</sequence>
<feature type="compositionally biased region" description="Low complexity" evidence="1">
    <location>
        <begin position="1"/>
        <end position="23"/>
    </location>
</feature>
<comment type="caution">
    <text evidence="2">The sequence shown here is derived from an EMBL/GenBank/DDBJ whole genome shotgun (WGS) entry which is preliminary data.</text>
</comment>
<feature type="region of interest" description="Disordered" evidence="1">
    <location>
        <begin position="1"/>
        <end position="65"/>
    </location>
</feature>
<name>A0ABD1TPQ5_9LAMI</name>
<dbReference type="Proteomes" id="UP001604277">
    <property type="component" value="Unassembled WGS sequence"/>
</dbReference>